<dbReference type="PROSITE" id="PS50067">
    <property type="entry name" value="KINESIN_MOTOR_2"/>
    <property type="match status" value="1"/>
</dbReference>
<comment type="similarity">
    <text evidence="5">Belongs to the TRAFAC class myosin-kinesin ATPase superfamily. Kinesin family.</text>
</comment>
<dbReference type="OrthoDB" id="78973at2759"/>
<dbReference type="VEuPathDB" id="FungiDB:H257_03290"/>
<evidence type="ECO:0000313" key="9">
    <source>
        <dbReference type="EMBL" id="ETV85582.1"/>
    </source>
</evidence>
<dbReference type="Pfam" id="PF00225">
    <property type="entry name" value="Kinesin"/>
    <property type="match status" value="1"/>
</dbReference>
<gene>
    <name evidence="9" type="ORF">H257_03290</name>
</gene>
<evidence type="ECO:0000256" key="6">
    <source>
        <dbReference type="SAM" id="Coils"/>
    </source>
</evidence>
<evidence type="ECO:0000256" key="4">
    <source>
        <dbReference type="ARBA" id="ARBA00023175"/>
    </source>
</evidence>
<feature type="region of interest" description="Disordered" evidence="7">
    <location>
        <begin position="641"/>
        <end position="664"/>
    </location>
</feature>
<dbReference type="SUPFAM" id="SSF49879">
    <property type="entry name" value="SMAD/FHA domain"/>
    <property type="match status" value="1"/>
</dbReference>
<keyword evidence="4 5" id="KW-0505">Motor protein</keyword>
<keyword evidence="3 6" id="KW-0175">Coiled coil</keyword>
<dbReference type="GO" id="GO:0005524">
    <property type="term" value="F:ATP binding"/>
    <property type="evidence" value="ECO:0007669"/>
    <property type="project" value="UniProtKB-UniRule"/>
</dbReference>
<proteinExistence type="inferred from homology"/>
<feature type="binding site" evidence="5">
    <location>
        <begin position="156"/>
        <end position="163"/>
    </location>
    <ligand>
        <name>ATP</name>
        <dbReference type="ChEBI" id="CHEBI:30616"/>
    </ligand>
</feature>
<dbReference type="SUPFAM" id="SSF52540">
    <property type="entry name" value="P-loop containing nucleoside triphosphate hydrolases"/>
    <property type="match status" value="1"/>
</dbReference>
<reference evidence="9" key="1">
    <citation type="submission" date="2013-12" db="EMBL/GenBank/DDBJ databases">
        <title>The Genome Sequence of Aphanomyces astaci APO3.</title>
        <authorList>
            <consortium name="The Broad Institute Genomics Platform"/>
            <person name="Russ C."/>
            <person name="Tyler B."/>
            <person name="van West P."/>
            <person name="Dieguez-Uribeondo J."/>
            <person name="Young S.K."/>
            <person name="Zeng Q."/>
            <person name="Gargeya S."/>
            <person name="Fitzgerald M."/>
            <person name="Abouelleil A."/>
            <person name="Alvarado L."/>
            <person name="Chapman S.B."/>
            <person name="Gainer-Dewar J."/>
            <person name="Goldberg J."/>
            <person name="Griggs A."/>
            <person name="Gujja S."/>
            <person name="Hansen M."/>
            <person name="Howarth C."/>
            <person name="Imamovic A."/>
            <person name="Ireland A."/>
            <person name="Larimer J."/>
            <person name="McCowan C."/>
            <person name="Murphy C."/>
            <person name="Pearson M."/>
            <person name="Poon T.W."/>
            <person name="Priest M."/>
            <person name="Roberts A."/>
            <person name="Saif S."/>
            <person name="Shea T."/>
            <person name="Sykes S."/>
            <person name="Wortman J."/>
            <person name="Nusbaum C."/>
            <person name="Birren B."/>
        </authorList>
    </citation>
    <scope>NUCLEOTIDE SEQUENCE [LARGE SCALE GENOMIC DNA]</scope>
    <source>
        <strain evidence="9">APO3</strain>
    </source>
</reference>
<dbReference type="Gene3D" id="2.60.200.20">
    <property type="match status" value="1"/>
</dbReference>
<name>W4H126_APHAT</name>
<evidence type="ECO:0000259" key="8">
    <source>
        <dbReference type="PROSITE" id="PS50067"/>
    </source>
</evidence>
<dbReference type="InterPro" id="IPR027417">
    <property type="entry name" value="P-loop_NTPase"/>
</dbReference>
<feature type="region of interest" description="Disordered" evidence="7">
    <location>
        <begin position="44"/>
        <end position="99"/>
    </location>
</feature>
<feature type="domain" description="Kinesin motor" evidence="8">
    <location>
        <begin position="12"/>
        <end position="438"/>
    </location>
</feature>
<dbReference type="InterPro" id="IPR036961">
    <property type="entry name" value="Kinesin_motor_dom_sf"/>
</dbReference>
<keyword evidence="2 5" id="KW-0067">ATP-binding</keyword>
<dbReference type="PANTHER" id="PTHR47117">
    <property type="entry name" value="STAR-RELATED LIPID TRANSFER PROTEIN 9"/>
    <property type="match status" value="1"/>
</dbReference>
<protein>
    <recommendedName>
        <fullName evidence="8">Kinesin motor domain-containing protein</fullName>
    </recommendedName>
</protein>
<feature type="compositionally biased region" description="Polar residues" evidence="7">
    <location>
        <begin position="648"/>
        <end position="663"/>
    </location>
</feature>
<feature type="coiled-coil region" evidence="6">
    <location>
        <begin position="1854"/>
        <end position="1887"/>
    </location>
</feature>
<dbReference type="GO" id="GO:0003777">
    <property type="term" value="F:microtubule motor activity"/>
    <property type="evidence" value="ECO:0007669"/>
    <property type="project" value="InterPro"/>
</dbReference>
<feature type="region of interest" description="Disordered" evidence="7">
    <location>
        <begin position="196"/>
        <end position="228"/>
    </location>
</feature>
<dbReference type="RefSeq" id="XP_009825600.1">
    <property type="nucleotide sequence ID" value="XM_009827298.1"/>
</dbReference>
<dbReference type="SMART" id="SM00129">
    <property type="entry name" value="KISc"/>
    <property type="match status" value="1"/>
</dbReference>
<organism evidence="9">
    <name type="scientific">Aphanomyces astaci</name>
    <name type="common">Crayfish plague agent</name>
    <dbReference type="NCBI Taxonomy" id="112090"/>
    <lineage>
        <taxon>Eukaryota</taxon>
        <taxon>Sar</taxon>
        <taxon>Stramenopiles</taxon>
        <taxon>Oomycota</taxon>
        <taxon>Saprolegniomycetes</taxon>
        <taxon>Saprolegniales</taxon>
        <taxon>Verrucalvaceae</taxon>
        <taxon>Aphanomyces</taxon>
    </lineage>
</organism>
<dbReference type="InterPro" id="IPR008984">
    <property type="entry name" value="SMAD_FHA_dom_sf"/>
</dbReference>
<evidence type="ECO:0000256" key="3">
    <source>
        <dbReference type="ARBA" id="ARBA00023054"/>
    </source>
</evidence>
<accession>W4H126</accession>
<dbReference type="STRING" id="112090.W4H126"/>
<dbReference type="GeneID" id="20805286"/>
<dbReference type="GO" id="GO:0008017">
    <property type="term" value="F:microtubule binding"/>
    <property type="evidence" value="ECO:0007669"/>
    <property type="project" value="InterPro"/>
</dbReference>
<evidence type="ECO:0000256" key="2">
    <source>
        <dbReference type="ARBA" id="ARBA00022840"/>
    </source>
</evidence>
<dbReference type="Gene3D" id="3.40.850.10">
    <property type="entry name" value="Kinesin motor domain"/>
    <property type="match status" value="1"/>
</dbReference>
<dbReference type="InterPro" id="IPR001752">
    <property type="entry name" value="Kinesin_motor_dom"/>
</dbReference>
<dbReference type="PRINTS" id="PR00380">
    <property type="entry name" value="KINESINHEAVY"/>
</dbReference>
<feature type="compositionally biased region" description="Low complexity" evidence="7">
    <location>
        <begin position="196"/>
        <end position="212"/>
    </location>
</feature>
<feature type="compositionally biased region" description="Polar residues" evidence="7">
    <location>
        <begin position="68"/>
        <end position="80"/>
    </location>
</feature>
<dbReference type="EMBL" id="KI913118">
    <property type="protein sequence ID" value="ETV85582.1"/>
    <property type="molecule type" value="Genomic_DNA"/>
</dbReference>
<sequence length="2198" mass="248167">MLWPQDEGTTSGVMTAVRVRPMSDDERKAGCRNIITMVDNQTTVVDPAGLSPTSASSSSASSFRRRQSGQLNPANSSPSKLASMVHDSPTKRPSLSAEAKSSKVWSQSFTYDHSFWSCDPDHVHHADQQLVYDRIGTHVLSTAWNERLHVSLFAYGQTGAGKSFSMMGKSKSNHHEARGLVPRICHALFDAMQSSPPTVSATSTTSHVQTSSQIKDDGTLDKQTTASHPSPTCTVKMTFVEIYNERVYDLLDPHTKESLKVREHPANGTYVEHVSNLVVTSAHDIEYLVAEGNKTRTVAATSMNQLSSRSHAILTLTLHWLDKRLAPTKVCMVDLAGSERADVVACGDRLREAAAINKSLSALGDVINALAATTNHAAAGKSISSGFVQYRNSVLTRLLKDSLSGSGRLVMLAAISPCCIHYDETLSTLKYVERAKLAFVAQPSAQLQAVEASGAVDEGNAVMQLLRLELSMLRSQLRVAQQLGDLRPPSQVEEEVEIESSAQNVLDCTTLSVPHLVNLNQDPRYTERVVYCIEEGITTVGGGDAASDLVPDIVLAGHDMQPLHAILHCTNNIVRVRPAAVAAVRVNGRPILDTTELRHGARLMLGDHHVFRYDAAHTSERAPDMDWHGAHQELLDHLLTQGSHDDSNNVSISHGQTEPNDSAASLDVRGVQPTYHEAATQSDDGVTERLPVPPCIVVTESTQTSDYSYCTSTSTGTQYRYDAGIQFDEHDKFALERKLAKLKLLVKKKDKQLQKAARVKVHSLSLPCPPFEDAATTHRLLQLQHVVLSMLGTPPAATDQPQPPPTATLDDTMTALETQIHTLHEIWTDRPAASKPLAWLLQQLSSECNHQIALWSQAQTLQLSSAAKTIANLESRFASLCLALNEQCAQEKVHFIAAFDDQHTRHDKLVAAQATTLAFSANAHADSMALLQNTMTAKMEAAMDLHHADQQHWMDEIQAASHQHVETLKAMSVQAALDEDKLRVKMAEWEAKCASLVAEADMVLCETRAMHARELRGQQDAVALQLYDLEMLQMAQEERFLADTETFVRATDMTWRDRQLEQAAWTNQKQADLVALHIEHEDNVRQVQREHELKRDRLGEAVETIQMSHEERRHRWVATCDSVQNDIAEAKERHQVAVEAITLKHQASEAEHVQAMADRDVAWRELLAKFDTNATHESVQHARFMKQLVQRHHVEVQRVQDATIELEAALASQDAALMDRVRRWEDSFERLEVETQGRRQQVMDSHGNVLRDLDVAFEVQESTRRDERCRVDMQLCRQEAELRERASQQTMTFAMEMEDVRAKQWMQLSALVVVQDTRVTSTSDLVDSLRAEYDAKQRILDEQVEVLQVQCSDVERREIERHKQANQTHRDQMDGLRETWHEGLEQLMLSMEDERCRRMLQLERMHVHHEQALDTWNQAQELARQRILAQQRQHQRDVDAHLDAMQAAMDEVHFAHTTTMADIASHHSCILQDLRLLHAQAEEGWMQELEDSQRRQAWGYAQVAAQCADELWRGEQCIAVLHEAHAGAMATAQRELQIADETHEMWCMGVEDDSVRQLRQNELSLEAQWNDMQMDLNEREAQLHRQVQQLKAEADHDERSHEVTLQRAQEHWTEALSALSMEKEDVLSSHLSQLTLVNDRHLRAVERIRVQLAQHEGRAVSQQERATSSVESTRALTLSLSQNQQAFYDEAAASIEIKWIETQAKHTAQLAMERESHARMFHLLAEAHAAQRRELASDKSALEQTLGAQLAAYERDLAVEMQAALRKLSIQDEKWQDEVMVDLDGGYRQMCAALAADAASQEAAFKKQLQDVQDQWRTELANIHLELQDISSHHMLSLEKCQALFERDLQCIAQKELEIDMRTHMERREAAERAAMAQAEKDGMEGRLRAIRYDLTQRQRQRHDEFDLVSRDFLQKTLDAHKDKERVRRRCLAELQALERLHTRDLRAQVPLGPVKNSIPKSDLEGQQKLVRSRIKEELVRSTGHLIEVEYASNMDMLESVHRAQANKLEMAMEDEQSRMWERRRRALAFLDEPPPKMPDVMLLSRPSSPSTHDMSDKCMAPSYLLPIELDVTRFPHLAMRPRHMHPKDQAIAAQLKQNGELVHRLEAERRQFTAKTDETSRALAKMQASMSSLEEMMRVADEKAKEDASVIQMLQDKAKSCVVELPTREVVASTFTVATKDTTNSSAPKANLLRGWK</sequence>
<evidence type="ECO:0000256" key="5">
    <source>
        <dbReference type="PROSITE-ProRule" id="PRU00283"/>
    </source>
</evidence>
<dbReference type="GO" id="GO:0007018">
    <property type="term" value="P:microtubule-based movement"/>
    <property type="evidence" value="ECO:0007669"/>
    <property type="project" value="InterPro"/>
</dbReference>
<keyword evidence="1 5" id="KW-0547">Nucleotide-binding</keyword>
<evidence type="ECO:0000256" key="7">
    <source>
        <dbReference type="SAM" id="MobiDB-lite"/>
    </source>
</evidence>
<evidence type="ECO:0000256" key="1">
    <source>
        <dbReference type="ARBA" id="ARBA00022741"/>
    </source>
</evidence>